<keyword evidence="3 8" id="KW-0507">mRNA processing</keyword>
<evidence type="ECO:0000259" key="10">
    <source>
        <dbReference type="PROSITE" id="PS50137"/>
    </source>
</evidence>
<evidence type="ECO:0000259" key="11">
    <source>
        <dbReference type="PROSITE" id="PS50142"/>
    </source>
</evidence>
<evidence type="ECO:0000256" key="5">
    <source>
        <dbReference type="ARBA" id="ARBA00022759"/>
    </source>
</evidence>
<evidence type="ECO:0000256" key="4">
    <source>
        <dbReference type="ARBA" id="ARBA00022722"/>
    </source>
</evidence>
<comment type="similarity">
    <text evidence="2">Belongs to the ribonuclease III family.</text>
</comment>
<feature type="domain" description="DRBM" evidence="10">
    <location>
        <begin position="161"/>
        <end position="231"/>
    </location>
</feature>
<dbReference type="Gene3D" id="1.10.1520.10">
    <property type="entry name" value="Ribonuclease III domain"/>
    <property type="match status" value="1"/>
</dbReference>
<feature type="compositionally biased region" description="Low complexity" evidence="9">
    <location>
        <begin position="218"/>
        <end position="232"/>
    </location>
</feature>
<sequence length="244" mass="26680">MSDLPASRQRQLQGWVKALGLPAAQSLDWLRLDQALTHKSVDADYNYEQLELLGDAVLRLAATECLQEAFPEASVGELSAVRSVLISDRTLGHLAQDLGLAPYLIVGPSMTAGPSHLADALEAVVAVLYLETHTLDLVRAWLNDPLLRLADSVRQDPARQNYKVALQELTQAHTKMLPQYQTLEQRPVDGDPQRYQSTVWFWETCWGTGSGSTKKQAEQAAAAAAHSPLAQALTSPRDDSSSPD</sequence>
<dbReference type="GO" id="GO:0004525">
    <property type="term" value="F:ribonuclease III activity"/>
    <property type="evidence" value="ECO:0007669"/>
    <property type="project" value="UniProtKB-UniRule"/>
</dbReference>
<proteinExistence type="inferred from homology"/>
<dbReference type="GO" id="GO:0046872">
    <property type="term" value="F:metal ion binding"/>
    <property type="evidence" value="ECO:0007669"/>
    <property type="project" value="UniProtKB-KW"/>
</dbReference>
<dbReference type="InterPro" id="IPR014720">
    <property type="entry name" value="dsRBD_dom"/>
</dbReference>
<dbReference type="SUPFAM" id="SSF54768">
    <property type="entry name" value="dsRNA-binding domain-like"/>
    <property type="match status" value="1"/>
</dbReference>
<feature type="binding site" evidence="8">
    <location>
        <position position="122"/>
    </location>
    <ligand>
        <name>Mg(2+)</name>
        <dbReference type="ChEBI" id="CHEBI:18420"/>
    </ligand>
</feature>
<evidence type="ECO:0000313" key="13">
    <source>
        <dbReference type="Proteomes" id="UP000249081"/>
    </source>
</evidence>
<keyword evidence="4 8" id="KW-0540">Nuclease</keyword>
<reference evidence="12 13" key="2">
    <citation type="submission" date="2018-06" db="EMBL/GenBank/DDBJ databases">
        <title>Metagenomic assembly of (sub)arctic Cyanobacteria and their associated microbiome from non-axenic cultures.</title>
        <authorList>
            <person name="Baurain D."/>
        </authorList>
    </citation>
    <scope>NUCLEOTIDE SEQUENCE [LARGE SCALE GENOMIC DNA]</scope>
    <source>
        <strain evidence="12">ULC041bin1</strain>
    </source>
</reference>
<comment type="cofactor">
    <cofactor evidence="8">
        <name>Mg(2+)</name>
        <dbReference type="ChEBI" id="CHEBI:18420"/>
    </cofactor>
</comment>
<evidence type="ECO:0000313" key="12">
    <source>
        <dbReference type="EMBL" id="PZO43681.1"/>
    </source>
</evidence>
<evidence type="ECO:0000256" key="3">
    <source>
        <dbReference type="ARBA" id="ARBA00022664"/>
    </source>
</evidence>
<evidence type="ECO:0000256" key="8">
    <source>
        <dbReference type="HAMAP-Rule" id="MF_00104"/>
    </source>
</evidence>
<keyword evidence="8" id="KW-0479">Metal-binding</keyword>
<keyword evidence="8" id="KW-0699">rRNA-binding</keyword>
<keyword evidence="7 8" id="KW-0694">RNA-binding</keyword>
<dbReference type="InterPro" id="IPR036389">
    <property type="entry name" value="RNase_III_sf"/>
</dbReference>
<comment type="function">
    <text evidence="8">Digests double-stranded RNA. Involved in the processing of primary rRNA transcript to yield the immediate precursors to the large and small rRNAs (23S and 16S). Processes some mRNAs, and tRNAs when they are encoded in the rRNA operon. Processes pre-crRNA and tracrRNA of type II CRISPR loci if present in the organism.</text>
</comment>
<evidence type="ECO:0000256" key="9">
    <source>
        <dbReference type="SAM" id="MobiDB-lite"/>
    </source>
</evidence>
<dbReference type="Proteomes" id="UP000249081">
    <property type="component" value="Unassembled WGS sequence"/>
</dbReference>
<dbReference type="GO" id="GO:0003725">
    <property type="term" value="F:double-stranded RNA binding"/>
    <property type="evidence" value="ECO:0007669"/>
    <property type="project" value="TreeGrafter"/>
</dbReference>
<dbReference type="AlphaFoldDB" id="A0A2W4Y8B0"/>
<comment type="catalytic activity">
    <reaction evidence="1 8">
        <text>Endonucleolytic cleavage to 5'-phosphomonoester.</text>
        <dbReference type="EC" id="3.1.26.3"/>
    </reaction>
</comment>
<keyword evidence="8" id="KW-0963">Cytoplasm</keyword>
<dbReference type="PROSITE" id="PS50137">
    <property type="entry name" value="DS_RBD"/>
    <property type="match status" value="1"/>
</dbReference>
<protein>
    <recommendedName>
        <fullName evidence="8">Ribonuclease 3</fullName>
        <ecNumber evidence="8">3.1.26.3</ecNumber>
    </recommendedName>
    <alternativeName>
        <fullName evidence="8">Ribonuclease III</fullName>
        <shortName evidence="8">RNase III</shortName>
    </alternativeName>
</protein>
<dbReference type="Pfam" id="PF00636">
    <property type="entry name" value="Ribonuclease_3"/>
    <property type="match status" value="1"/>
</dbReference>
<dbReference type="Pfam" id="PF00035">
    <property type="entry name" value="dsrm"/>
    <property type="match status" value="1"/>
</dbReference>
<feature type="active site" evidence="8">
    <location>
        <position position="55"/>
    </location>
</feature>
<feature type="domain" description="RNase III" evidence="11">
    <location>
        <begin position="12"/>
        <end position="133"/>
    </location>
</feature>
<evidence type="ECO:0000256" key="1">
    <source>
        <dbReference type="ARBA" id="ARBA00000109"/>
    </source>
</evidence>
<dbReference type="Gene3D" id="3.30.160.20">
    <property type="match status" value="1"/>
</dbReference>
<comment type="subcellular location">
    <subcellularLocation>
        <location evidence="8">Cytoplasm</location>
    </subcellularLocation>
</comment>
<comment type="caution">
    <text evidence="12">The sequence shown here is derived from an EMBL/GenBank/DDBJ whole genome shotgun (WGS) entry which is preliminary data.</text>
</comment>
<name>A0A2W4Y8B0_9CYAN</name>
<feature type="active site" evidence="8">
    <location>
        <position position="122"/>
    </location>
</feature>
<evidence type="ECO:0000256" key="6">
    <source>
        <dbReference type="ARBA" id="ARBA00022801"/>
    </source>
</evidence>
<comment type="subunit">
    <text evidence="8">Homodimer.</text>
</comment>
<dbReference type="EC" id="3.1.26.3" evidence="8"/>
<dbReference type="GO" id="GO:0019843">
    <property type="term" value="F:rRNA binding"/>
    <property type="evidence" value="ECO:0007669"/>
    <property type="project" value="UniProtKB-KW"/>
</dbReference>
<dbReference type="GO" id="GO:0008033">
    <property type="term" value="P:tRNA processing"/>
    <property type="evidence" value="ECO:0007669"/>
    <property type="project" value="UniProtKB-KW"/>
</dbReference>
<feature type="binding site" evidence="8">
    <location>
        <position position="51"/>
    </location>
    <ligand>
        <name>Mg(2+)</name>
        <dbReference type="ChEBI" id="CHEBI:18420"/>
    </ligand>
</feature>
<dbReference type="GO" id="GO:0010468">
    <property type="term" value="P:regulation of gene expression"/>
    <property type="evidence" value="ECO:0007669"/>
    <property type="project" value="TreeGrafter"/>
</dbReference>
<keyword evidence="5 8" id="KW-0255">Endonuclease</keyword>
<keyword evidence="8" id="KW-0698">rRNA processing</keyword>
<keyword evidence="6 8" id="KW-0378">Hydrolase</keyword>
<dbReference type="CDD" id="cd00593">
    <property type="entry name" value="RIBOc"/>
    <property type="match status" value="1"/>
</dbReference>
<keyword evidence="8" id="KW-0819">tRNA processing</keyword>
<dbReference type="SMART" id="SM00535">
    <property type="entry name" value="RIBOc"/>
    <property type="match status" value="1"/>
</dbReference>
<accession>A0A2W4Y8B0</accession>
<dbReference type="InterPro" id="IPR000999">
    <property type="entry name" value="RNase_III_dom"/>
</dbReference>
<dbReference type="GO" id="GO:0005737">
    <property type="term" value="C:cytoplasm"/>
    <property type="evidence" value="ECO:0007669"/>
    <property type="project" value="UniProtKB-SubCell"/>
</dbReference>
<dbReference type="PANTHER" id="PTHR11207:SF0">
    <property type="entry name" value="RIBONUCLEASE 3"/>
    <property type="match status" value="1"/>
</dbReference>
<dbReference type="PANTHER" id="PTHR11207">
    <property type="entry name" value="RIBONUCLEASE III"/>
    <property type="match status" value="1"/>
</dbReference>
<dbReference type="EMBL" id="QBMN01000024">
    <property type="protein sequence ID" value="PZO43681.1"/>
    <property type="molecule type" value="Genomic_DNA"/>
</dbReference>
<dbReference type="SMART" id="SM00358">
    <property type="entry name" value="DSRM"/>
    <property type="match status" value="1"/>
</dbReference>
<evidence type="ECO:0000256" key="2">
    <source>
        <dbReference type="ARBA" id="ARBA00010183"/>
    </source>
</evidence>
<keyword evidence="8" id="KW-0460">Magnesium</keyword>
<organism evidence="12 13">
    <name type="scientific">Shackletoniella antarctica</name>
    <dbReference type="NCBI Taxonomy" id="268115"/>
    <lineage>
        <taxon>Bacteria</taxon>
        <taxon>Bacillati</taxon>
        <taxon>Cyanobacteriota</taxon>
        <taxon>Cyanophyceae</taxon>
        <taxon>Oculatellales</taxon>
        <taxon>Oculatellaceae</taxon>
        <taxon>Shackletoniella</taxon>
    </lineage>
</organism>
<dbReference type="SUPFAM" id="SSF69065">
    <property type="entry name" value="RNase III domain-like"/>
    <property type="match status" value="1"/>
</dbReference>
<gene>
    <name evidence="8" type="primary">rnc</name>
    <name evidence="12" type="ORF">DCF17_05245</name>
</gene>
<dbReference type="PROSITE" id="PS50142">
    <property type="entry name" value="RNASE_3_2"/>
    <property type="match status" value="1"/>
</dbReference>
<evidence type="ECO:0000256" key="7">
    <source>
        <dbReference type="ARBA" id="ARBA00022884"/>
    </source>
</evidence>
<feature type="region of interest" description="Disordered" evidence="9">
    <location>
        <begin position="212"/>
        <end position="244"/>
    </location>
</feature>
<dbReference type="GO" id="GO:0006397">
    <property type="term" value="P:mRNA processing"/>
    <property type="evidence" value="ECO:0007669"/>
    <property type="project" value="UniProtKB-UniRule"/>
</dbReference>
<dbReference type="GO" id="GO:0006364">
    <property type="term" value="P:rRNA processing"/>
    <property type="evidence" value="ECO:0007669"/>
    <property type="project" value="UniProtKB-UniRule"/>
</dbReference>
<dbReference type="HAMAP" id="MF_00104">
    <property type="entry name" value="RNase_III"/>
    <property type="match status" value="1"/>
</dbReference>
<dbReference type="InterPro" id="IPR011907">
    <property type="entry name" value="RNase_III"/>
</dbReference>
<feature type="binding site" evidence="8">
    <location>
        <position position="119"/>
    </location>
    <ligand>
        <name>Mg(2+)</name>
        <dbReference type="ChEBI" id="CHEBI:18420"/>
    </ligand>
</feature>
<reference evidence="13" key="1">
    <citation type="submission" date="2018-04" db="EMBL/GenBank/DDBJ databases">
        <authorList>
            <person name="Cornet L."/>
        </authorList>
    </citation>
    <scope>NUCLEOTIDE SEQUENCE [LARGE SCALE GENOMIC DNA]</scope>
</reference>